<protein>
    <recommendedName>
        <fullName evidence="5 17">NADH-ubiquinone oxidoreductase chain 4</fullName>
        <ecNumber evidence="4 17">7.1.1.2</ecNumber>
    </recommendedName>
</protein>
<feature type="transmembrane region" description="Helical" evidence="17">
    <location>
        <begin position="373"/>
        <end position="406"/>
    </location>
</feature>
<evidence type="ECO:0000256" key="13">
    <source>
        <dbReference type="ARBA" id="ARBA00023075"/>
    </source>
</evidence>
<dbReference type="GO" id="GO:0031966">
    <property type="term" value="C:mitochondrial membrane"/>
    <property type="evidence" value="ECO:0007669"/>
    <property type="project" value="UniProtKB-SubCell"/>
</dbReference>
<feature type="transmembrane region" description="Helical" evidence="17">
    <location>
        <begin position="427"/>
        <end position="448"/>
    </location>
</feature>
<feature type="transmembrane region" description="Helical" evidence="17">
    <location>
        <begin position="114"/>
        <end position="134"/>
    </location>
</feature>
<comment type="similarity">
    <text evidence="3 17">Belongs to the complex I subunit 4 family.</text>
</comment>
<evidence type="ECO:0000259" key="18">
    <source>
        <dbReference type="Pfam" id="PF00361"/>
    </source>
</evidence>
<evidence type="ECO:0000256" key="7">
    <source>
        <dbReference type="ARBA" id="ARBA00022660"/>
    </source>
</evidence>
<evidence type="ECO:0000313" key="20">
    <source>
        <dbReference type="EMBL" id="QIT06577.1"/>
    </source>
</evidence>
<evidence type="ECO:0000259" key="19">
    <source>
        <dbReference type="Pfam" id="PF01059"/>
    </source>
</evidence>
<dbReference type="AlphaFoldDB" id="A0A6H0EXR3"/>
<evidence type="ECO:0000256" key="14">
    <source>
        <dbReference type="ARBA" id="ARBA00023128"/>
    </source>
</evidence>
<comment type="catalytic activity">
    <reaction evidence="16 17">
        <text>a ubiquinone + NADH + 5 H(+)(in) = a ubiquinol + NAD(+) + 4 H(+)(out)</text>
        <dbReference type="Rhea" id="RHEA:29091"/>
        <dbReference type="Rhea" id="RHEA-COMP:9565"/>
        <dbReference type="Rhea" id="RHEA-COMP:9566"/>
        <dbReference type="ChEBI" id="CHEBI:15378"/>
        <dbReference type="ChEBI" id="CHEBI:16389"/>
        <dbReference type="ChEBI" id="CHEBI:17976"/>
        <dbReference type="ChEBI" id="CHEBI:57540"/>
        <dbReference type="ChEBI" id="CHEBI:57945"/>
        <dbReference type="EC" id="7.1.1.2"/>
    </reaction>
</comment>
<dbReference type="InterPro" id="IPR000260">
    <property type="entry name" value="NADH4_N"/>
</dbReference>
<evidence type="ECO:0000256" key="10">
    <source>
        <dbReference type="ARBA" id="ARBA00022982"/>
    </source>
</evidence>
<geneLocation type="mitochondrion" evidence="20"/>
<keyword evidence="12 17" id="KW-0520">NAD</keyword>
<evidence type="ECO:0000256" key="2">
    <source>
        <dbReference type="ARBA" id="ARBA00004225"/>
    </source>
</evidence>
<evidence type="ECO:0000256" key="11">
    <source>
        <dbReference type="ARBA" id="ARBA00022989"/>
    </source>
</evidence>
<sequence>MVVLMFWFSFIGGLIMLFVSSINLMYLFIFIIILISWICCLNYQGEFILSEIMLYSDGLSNSLVFLTFWVGLLMLLSSNKIYKFSEYSSFYIFLIYMLNLFLLITFFIGDYLYFYFFFEITLIPTFMIIMGWGYQPERLQAGIYFIFYTLTASLPLLVSILFLYNIDFNLFYFLFIYDFKNFSGGLMINLMMIMAFLVKLPMFMFHLWLPKAHVEAPVAGSMILAGVLLKLGGYGLLRVSKFLIKKLNFLNSYFVGLSIVGMILVGFICCRLNDLKSLVAYSSVAHMSMVICGVLSFYIFGFQGSLMMMISHGLSSSGLFCIVNMYYERSSSRSFYMNKGLISIFPIFCGSIFMLSAANIAAPPSINLISEIFLMASIVGFDCILIALFSVGSFLGAVFTIFMFSYTQHGKLYNSYYSSVGSYFREFHILMLHIFPIYILVLKTELFIML</sequence>
<accession>A0A6H0EXR3</accession>
<comment type="function">
    <text evidence="1">Core subunit of the mitochondrial membrane respiratory chain NADH dehydrogenase (Complex I) that is believed to belong to the minimal assembly required for catalysis. Complex I functions in the transfer of electrons from NADH to the respiratory chain. The immediate electron acceptor for the enzyme is believed to be ubiquinone.</text>
</comment>
<evidence type="ECO:0000256" key="9">
    <source>
        <dbReference type="ARBA" id="ARBA00022967"/>
    </source>
</evidence>
<keyword evidence="7 17" id="KW-0679">Respiratory chain</keyword>
<feature type="transmembrane region" description="Helical" evidence="17">
    <location>
        <begin position="7"/>
        <end position="38"/>
    </location>
</feature>
<keyword evidence="15 17" id="KW-0472">Membrane</keyword>
<organism evidence="20">
    <name type="scientific">Paranurophorus simplex</name>
    <dbReference type="NCBI Taxonomy" id="2583953"/>
    <lineage>
        <taxon>Eukaryota</taxon>
        <taxon>Metazoa</taxon>
        <taxon>Ecdysozoa</taxon>
        <taxon>Arthropoda</taxon>
        <taxon>Hexapoda</taxon>
        <taxon>Collembola</taxon>
        <taxon>Entomobryomorpha</taxon>
        <taxon>Isotomoidea</taxon>
        <taxon>Isotomidae</taxon>
        <taxon>Pachytominae</taxon>
        <taxon>Paranurophorus</taxon>
    </lineage>
</organism>
<evidence type="ECO:0000256" key="5">
    <source>
        <dbReference type="ARBA" id="ARBA00021006"/>
    </source>
</evidence>
<proteinExistence type="inferred from homology"/>
<evidence type="ECO:0000256" key="8">
    <source>
        <dbReference type="ARBA" id="ARBA00022692"/>
    </source>
</evidence>
<feature type="transmembrane region" description="Helical" evidence="17">
    <location>
        <begin position="186"/>
        <end position="209"/>
    </location>
</feature>
<evidence type="ECO:0000256" key="6">
    <source>
        <dbReference type="ARBA" id="ARBA00022448"/>
    </source>
</evidence>
<dbReference type="Pfam" id="PF00361">
    <property type="entry name" value="Proton_antipo_M"/>
    <property type="match status" value="1"/>
</dbReference>
<evidence type="ECO:0000256" key="3">
    <source>
        <dbReference type="ARBA" id="ARBA00009025"/>
    </source>
</evidence>
<dbReference type="InterPro" id="IPR001750">
    <property type="entry name" value="ND/Mrp_TM"/>
</dbReference>
<dbReference type="GO" id="GO:0015990">
    <property type="term" value="P:electron transport coupled proton transport"/>
    <property type="evidence" value="ECO:0007669"/>
    <property type="project" value="TreeGrafter"/>
</dbReference>
<dbReference type="EMBL" id="MK423967">
    <property type="protein sequence ID" value="QIT06577.1"/>
    <property type="molecule type" value="Genomic_DNA"/>
</dbReference>
<feature type="transmembrane region" description="Helical" evidence="17">
    <location>
        <begin position="278"/>
        <end position="300"/>
    </location>
</feature>
<reference evidence="20" key="1">
    <citation type="submission" date="2019-01" db="EMBL/GenBank/DDBJ databases">
        <title>Mitochondrial phylogenomics of Collembola.</title>
        <authorList>
            <person name="Sun X."/>
            <person name="Xie Z.-J."/>
            <person name="Dong J."/>
            <person name="Yu D.-Y."/>
        </authorList>
    </citation>
    <scope>NUCLEOTIDE SEQUENCE</scope>
</reference>
<dbReference type="GO" id="GO:0003954">
    <property type="term" value="F:NADH dehydrogenase activity"/>
    <property type="evidence" value="ECO:0007669"/>
    <property type="project" value="TreeGrafter"/>
</dbReference>
<feature type="transmembrane region" description="Helical" evidence="17">
    <location>
        <begin position="58"/>
        <end position="76"/>
    </location>
</feature>
<evidence type="ECO:0000256" key="15">
    <source>
        <dbReference type="ARBA" id="ARBA00023136"/>
    </source>
</evidence>
<keyword evidence="8 17" id="KW-0812">Transmembrane</keyword>
<keyword evidence="6 17" id="KW-0813">Transport</keyword>
<dbReference type="GO" id="GO:0048039">
    <property type="term" value="F:ubiquinone binding"/>
    <property type="evidence" value="ECO:0007669"/>
    <property type="project" value="TreeGrafter"/>
</dbReference>
<name>A0A6H0EXR3_9HEXA</name>
<dbReference type="PRINTS" id="PR01437">
    <property type="entry name" value="NUOXDRDTASE4"/>
</dbReference>
<feature type="transmembrane region" description="Helical" evidence="17">
    <location>
        <begin position="141"/>
        <end position="166"/>
    </location>
</feature>
<comment type="subcellular location">
    <subcellularLocation>
        <location evidence="2 17">Mitochondrion membrane</location>
        <topology evidence="2 17">Multi-pass membrane protein</topology>
    </subcellularLocation>
</comment>
<feature type="transmembrane region" description="Helical" evidence="17">
    <location>
        <begin position="216"/>
        <end position="237"/>
    </location>
</feature>
<evidence type="ECO:0000256" key="12">
    <source>
        <dbReference type="ARBA" id="ARBA00023027"/>
    </source>
</evidence>
<evidence type="ECO:0000256" key="4">
    <source>
        <dbReference type="ARBA" id="ARBA00012944"/>
    </source>
</evidence>
<feature type="domain" description="NADH:ubiquinone oxidoreductase chain 4 N-terminal" evidence="19">
    <location>
        <begin position="5"/>
        <end position="105"/>
    </location>
</feature>
<keyword evidence="13 17" id="KW-0830">Ubiquinone</keyword>
<dbReference type="EC" id="7.1.1.2" evidence="4 17"/>
<evidence type="ECO:0000256" key="17">
    <source>
        <dbReference type="RuleBase" id="RU003297"/>
    </source>
</evidence>
<dbReference type="InterPro" id="IPR003918">
    <property type="entry name" value="NADH_UbQ_OxRdtase"/>
</dbReference>
<dbReference type="PANTHER" id="PTHR43507">
    <property type="entry name" value="NADH-UBIQUINONE OXIDOREDUCTASE CHAIN 4"/>
    <property type="match status" value="1"/>
</dbReference>
<evidence type="ECO:0000256" key="1">
    <source>
        <dbReference type="ARBA" id="ARBA00003257"/>
    </source>
</evidence>
<dbReference type="GO" id="GO:0042773">
    <property type="term" value="P:ATP synthesis coupled electron transport"/>
    <property type="evidence" value="ECO:0007669"/>
    <property type="project" value="InterPro"/>
</dbReference>
<feature type="transmembrane region" description="Helical" evidence="17">
    <location>
        <begin position="88"/>
        <end position="108"/>
    </location>
</feature>
<feature type="domain" description="NADH:quinone oxidoreductase/Mrp antiporter transmembrane" evidence="18">
    <location>
        <begin position="110"/>
        <end position="395"/>
    </location>
</feature>
<keyword evidence="10 17" id="KW-0249">Electron transport</keyword>
<feature type="transmembrane region" description="Helical" evidence="17">
    <location>
        <begin position="249"/>
        <end position="269"/>
    </location>
</feature>
<keyword evidence="14 17" id="KW-0496">Mitochondrion</keyword>
<feature type="transmembrane region" description="Helical" evidence="17">
    <location>
        <begin position="339"/>
        <end position="361"/>
    </location>
</feature>
<keyword evidence="9" id="KW-1278">Translocase</keyword>
<dbReference type="PANTHER" id="PTHR43507:SF20">
    <property type="entry name" value="NADH-UBIQUINONE OXIDOREDUCTASE CHAIN 4"/>
    <property type="match status" value="1"/>
</dbReference>
<gene>
    <name evidence="20" type="primary">ND4</name>
</gene>
<comment type="function">
    <text evidence="17">Core subunit of the mitochondrial membrane respiratory chain NADH dehydrogenase (Complex I) which catalyzes electron transfer from NADH through the respiratory chain, using ubiquinone as an electron acceptor. Essential for the catalytic activity and assembly of complex I.</text>
</comment>
<evidence type="ECO:0000256" key="16">
    <source>
        <dbReference type="ARBA" id="ARBA00049551"/>
    </source>
</evidence>
<dbReference type="GO" id="GO:0008137">
    <property type="term" value="F:NADH dehydrogenase (ubiquinone) activity"/>
    <property type="evidence" value="ECO:0007669"/>
    <property type="project" value="UniProtKB-UniRule"/>
</dbReference>
<keyword evidence="11 17" id="KW-1133">Transmembrane helix</keyword>
<dbReference type="Pfam" id="PF01059">
    <property type="entry name" value="Oxidored_q5_N"/>
    <property type="match status" value="1"/>
</dbReference>